<dbReference type="PROSITE" id="PS50077">
    <property type="entry name" value="HEAT_REPEAT"/>
    <property type="match status" value="1"/>
</dbReference>
<reference evidence="1" key="1">
    <citation type="submission" date="2020-10" db="EMBL/GenBank/DDBJ databases">
        <title>Bacterium isolated from coastal waters sediment.</title>
        <authorList>
            <person name="Chen R.-J."/>
            <person name="Lu D.-C."/>
            <person name="Zhu K.-L."/>
            <person name="Du Z.-J."/>
        </authorList>
    </citation>
    <scope>NUCLEOTIDE SEQUENCE</scope>
    <source>
        <strain evidence="1">N1Y112</strain>
    </source>
</reference>
<evidence type="ECO:0000313" key="2">
    <source>
        <dbReference type="Proteomes" id="UP000640333"/>
    </source>
</evidence>
<dbReference type="AlphaFoldDB" id="A0A8J7FCC0"/>
<dbReference type="InterPro" id="IPR021133">
    <property type="entry name" value="HEAT_type_2"/>
</dbReference>
<organism evidence="1 2">
    <name type="scientific">Pontibacterium sinense</name>
    <dbReference type="NCBI Taxonomy" id="2781979"/>
    <lineage>
        <taxon>Bacteria</taxon>
        <taxon>Pseudomonadati</taxon>
        <taxon>Pseudomonadota</taxon>
        <taxon>Gammaproteobacteria</taxon>
        <taxon>Oceanospirillales</taxon>
        <taxon>Oceanospirillaceae</taxon>
        <taxon>Pontibacterium</taxon>
    </lineage>
</organism>
<dbReference type="InterPro" id="IPR014825">
    <property type="entry name" value="DNA_alkylation"/>
</dbReference>
<sequence>MSQLLKDAYDQVYLQRLADCCSQAYPAFPAERFLQSVFDEQWASRELKARSQHIRHCLHSALQQPYEKAITVLMDVAPSFSGYEALFFPDYVEAYGQQHWDISMEAMQWLTRFSSAEFAVRPFIMAEPEKMMAQMLRWSEHENHHVRRLASEGCRPRLPWGQALPEFKRDPAPILPILDNLRHDESDYVRRSVANNLNDIAKDNPDVMIRWAQQYFDQSPLSDWIIKHGSRTLLKQAHPDVMALFGYHPAEDIAVAKLQLERESLHIGDELLFSFELGVLQGDLGRLRIEYAVDYMKANGRQNRKVFKITEGEFDETRKAFSRRQSFRQMTTRKHYPGEHRLTILVNGAEKASLEFQLLS</sequence>
<dbReference type="Gene3D" id="1.25.40.290">
    <property type="entry name" value="ARM repeat domains"/>
    <property type="match status" value="1"/>
</dbReference>
<evidence type="ECO:0000313" key="1">
    <source>
        <dbReference type="EMBL" id="MBE9397119.1"/>
    </source>
</evidence>
<dbReference type="SUPFAM" id="SSF48371">
    <property type="entry name" value="ARM repeat"/>
    <property type="match status" value="1"/>
</dbReference>
<dbReference type="EMBL" id="JADEYS010000006">
    <property type="protein sequence ID" value="MBE9397119.1"/>
    <property type="molecule type" value="Genomic_DNA"/>
</dbReference>
<proteinExistence type="predicted"/>
<accession>A0A8J7FCC0</accession>
<dbReference type="RefSeq" id="WP_193952670.1">
    <property type="nucleotide sequence ID" value="NZ_JADEYS010000006.1"/>
</dbReference>
<dbReference type="InterPro" id="IPR016024">
    <property type="entry name" value="ARM-type_fold"/>
</dbReference>
<name>A0A8J7FCC0_9GAMM</name>
<comment type="caution">
    <text evidence="1">The sequence shown here is derived from an EMBL/GenBank/DDBJ whole genome shotgun (WGS) entry which is preliminary data.</text>
</comment>
<keyword evidence="2" id="KW-1185">Reference proteome</keyword>
<gene>
    <name evidence="1" type="ORF">IOQ59_07575</name>
</gene>
<dbReference type="Proteomes" id="UP000640333">
    <property type="component" value="Unassembled WGS sequence"/>
</dbReference>
<protein>
    <submittedName>
        <fullName evidence="1">DNA alkylation repair protein</fullName>
    </submittedName>
</protein>
<dbReference type="Pfam" id="PF08713">
    <property type="entry name" value="DNA_alkylation"/>
    <property type="match status" value="1"/>
</dbReference>